<dbReference type="InterPro" id="IPR007197">
    <property type="entry name" value="rSAM"/>
</dbReference>
<dbReference type="PANTHER" id="PTHR13932:SF5">
    <property type="entry name" value="RADICAL S-ADENOSYL METHIONINE DOMAIN-CONTAINING PROTEIN 1, MITOCHONDRIAL"/>
    <property type="match status" value="1"/>
</dbReference>
<keyword evidence="6 9" id="KW-0408">Iron</keyword>
<dbReference type="InterPro" id="IPR013785">
    <property type="entry name" value="Aldolase_TIM"/>
</dbReference>
<dbReference type="InterPro" id="IPR058240">
    <property type="entry name" value="rSAM_sf"/>
</dbReference>
<keyword evidence="12" id="KW-1185">Reference proteome</keyword>
<comment type="caution">
    <text evidence="11">The sequence shown here is derived from an EMBL/GenBank/DDBJ whole genome shotgun (WGS) entry which is preliminary data.</text>
</comment>
<evidence type="ECO:0000313" key="12">
    <source>
        <dbReference type="Proteomes" id="UP000238634"/>
    </source>
</evidence>
<dbReference type="RefSeq" id="WP_073074275.1">
    <property type="nucleotide sequence ID" value="NZ_MPPI01000033.1"/>
</dbReference>
<evidence type="ECO:0000256" key="5">
    <source>
        <dbReference type="ARBA" id="ARBA00022723"/>
    </source>
</evidence>
<feature type="domain" description="Radical SAM core" evidence="10">
    <location>
        <begin position="1"/>
        <end position="242"/>
    </location>
</feature>
<protein>
    <recommendedName>
        <fullName evidence="2 9">Heme chaperone HemW</fullName>
    </recommendedName>
</protein>
<organism evidence="11 12">
    <name type="scientific">Phormidesmis priestleyi ULC007</name>
    <dbReference type="NCBI Taxonomy" id="1920490"/>
    <lineage>
        <taxon>Bacteria</taxon>
        <taxon>Bacillati</taxon>
        <taxon>Cyanobacteriota</taxon>
        <taxon>Cyanophyceae</taxon>
        <taxon>Leptolyngbyales</taxon>
        <taxon>Leptolyngbyaceae</taxon>
        <taxon>Phormidesmis</taxon>
    </lineage>
</organism>
<dbReference type="Gene3D" id="3.20.20.70">
    <property type="entry name" value="Aldolase class I"/>
    <property type="match status" value="1"/>
</dbReference>
<keyword evidence="8 9" id="KW-0143">Chaperone</keyword>
<dbReference type="STRING" id="1920490.GCA_001895925_01846"/>
<evidence type="ECO:0000256" key="7">
    <source>
        <dbReference type="ARBA" id="ARBA00023014"/>
    </source>
</evidence>
<keyword evidence="9" id="KW-0963">Cytoplasm</keyword>
<dbReference type="SUPFAM" id="SSF102114">
    <property type="entry name" value="Radical SAM enzymes"/>
    <property type="match status" value="1"/>
</dbReference>
<dbReference type="NCBIfam" id="TIGR00539">
    <property type="entry name" value="hemN_rel"/>
    <property type="match status" value="1"/>
</dbReference>
<dbReference type="GO" id="GO:0006779">
    <property type="term" value="P:porphyrin-containing compound biosynthetic process"/>
    <property type="evidence" value="ECO:0007669"/>
    <property type="project" value="InterPro"/>
</dbReference>
<dbReference type="InterPro" id="IPR034505">
    <property type="entry name" value="Coproporphyrinogen-III_oxidase"/>
</dbReference>
<proteinExistence type="inferred from homology"/>
<dbReference type="Pfam" id="PF06969">
    <property type="entry name" value="HemN_C"/>
    <property type="match status" value="1"/>
</dbReference>
<dbReference type="GO" id="GO:0051539">
    <property type="term" value="F:4 iron, 4 sulfur cluster binding"/>
    <property type="evidence" value="ECO:0007669"/>
    <property type="project" value="UniProtKB-UniRule"/>
</dbReference>
<keyword evidence="9" id="KW-0004">4Fe-4S</keyword>
<dbReference type="GO" id="GO:0046872">
    <property type="term" value="F:metal ion binding"/>
    <property type="evidence" value="ECO:0007669"/>
    <property type="project" value="UniProtKB-UniRule"/>
</dbReference>
<evidence type="ECO:0000256" key="1">
    <source>
        <dbReference type="ARBA" id="ARBA00006100"/>
    </source>
</evidence>
<keyword evidence="3 9" id="KW-0349">Heme</keyword>
<accession>A0A2T1DA09</accession>
<dbReference type="SFLD" id="SFLDG01082">
    <property type="entry name" value="B12-binding_domain_containing"/>
    <property type="match status" value="1"/>
</dbReference>
<dbReference type="GO" id="GO:0005737">
    <property type="term" value="C:cytoplasm"/>
    <property type="evidence" value="ECO:0007669"/>
    <property type="project" value="UniProtKB-SubCell"/>
</dbReference>
<dbReference type="InterPro" id="IPR004559">
    <property type="entry name" value="HemW-like"/>
</dbReference>
<dbReference type="SMART" id="SM00729">
    <property type="entry name" value="Elp3"/>
    <property type="match status" value="1"/>
</dbReference>
<dbReference type="InterPro" id="IPR010723">
    <property type="entry name" value="HemN_C"/>
</dbReference>
<dbReference type="SFLD" id="SFLDG01065">
    <property type="entry name" value="anaerobic_coproporphyrinogen-I"/>
    <property type="match status" value="2"/>
</dbReference>
<evidence type="ECO:0000256" key="2">
    <source>
        <dbReference type="ARBA" id="ARBA00017228"/>
    </source>
</evidence>
<dbReference type="SFLD" id="SFLDS00029">
    <property type="entry name" value="Radical_SAM"/>
    <property type="match status" value="2"/>
</dbReference>
<dbReference type="AlphaFoldDB" id="A0A2T1DA09"/>
<dbReference type="Proteomes" id="UP000238634">
    <property type="component" value="Unassembled WGS sequence"/>
</dbReference>
<comment type="similarity">
    <text evidence="1">Belongs to the anaerobic coproporphyrinogen-III oxidase family. HemW subfamily.</text>
</comment>
<evidence type="ECO:0000256" key="8">
    <source>
        <dbReference type="ARBA" id="ARBA00023186"/>
    </source>
</evidence>
<dbReference type="Pfam" id="PF04055">
    <property type="entry name" value="Radical_SAM"/>
    <property type="match status" value="1"/>
</dbReference>
<dbReference type="GO" id="GO:0004109">
    <property type="term" value="F:coproporphyrinogen oxidase activity"/>
    <property type="evidence" value="ECO:0007669"/>
    <property type="project" value="InterPro"/>
</dbReference>
<evidence type="ECO:0000313" key="11">
    <source>
        <dbReference type="EMBL" id="PSB17338.1"/>
    </source>
</evidence>
<reference evidence="11 12" key="2">
    <citation type="submission" date="2018-03" db="EMBL/GenBank/DDBJ databases">
        <title>The ancient ancestry and fast evolution of plastids.</title>
        <authorList>
            <person name="Moore K.R."/>
            <person name="Magnabosco C."/>
            <person name="Momper L."/>
            <person name="Gold D.A."/>
            <person name="Bosak T."/>
            <person name="Fournier G.P."/>
        </authorList>
    </citation>
    <scope>NUCLEOTIDE SEQUENCE [LARGE SCALE GENOMIC DNA]</scope>
    <source>
        <strain evidence="11 12">ULC007</strain>
    </source>
</reference>
<name>A0A2T1DA09_9CYAN</name>
<evidence type="ECO:0000256" key="4">
    <source>
        <dbReference type="ARBA" id="ARBA00022691"/>
    </source>
</evidence>
<evidence type="ECO:0000256" key="6">
    <source>
        <dbReference type="ARBA" id="ARBA00023004"/>
    </source>
</evidence>
<evidence type="ECO:0000256" key="3">
    <source>
        <dbReference type="ARBA" id="ARBA00022617"/>
    </source>
</evidence>
<keyword evidence="5 9" id="KW-0479">Metal-binding</keyword>
<evidence type="ECO:0000259" key="10">
    <source>
        <dbReference type="PROSITE" id="PS51918"/>
    </source>
</evidence>
<dbReference type="SFLD" id="SFLDF00288">
    <property type="entry name" value="HemN-like__clustered_with_nucl"/>
    <property type="match status" value="1"/>
</dbReference>
<dbReference type="OrthoDB" id="9808022at2"/>
<keyword evidence="4 9" id="KW-0949">S-adenosyl-L-methionine</keyword>
<evidence type="ECO:0000256" key="9">
    <source>
        <dbReference type="RuleBase" id="RU364116"/>
    </source>
</evidence>
<sequence>MEFSVPSSAYVHIPFCRRRCFYCDFPISVVGDKRNGTNSGTIVRYVEVLCNEIRLTKNLGQPLKTVFFGGGTPSLLSVNQLSQILDTLDQQFGILSDAEISMEVDPGTFDLTQIQGYRSSGINRVSLGIQAFQPELLTACGRTHRVEDVYESIKLIHQAGVSNFSLDLISGLPNQTIAQWQDSLDKAIALSPNHISIYDLTIEPMTAFGKRYQPGLTPLPTDEATAVMYRMAQQILTSAGYEHYEISNYARSRFQCRHNRVYWKNQSFYGFGMGATSYVNGDRVAHPRKTREYYEWVQKNISESQNITDPTDVFLDTLMVGLRLAEGLSLSELSQQFGQAKVAEVLTCLQPYQKSGWIEVLNRDRQPISVNSHLPSEGQIRLTDPEGFLFSNVILVKLFETFDRDL</sequence>
<dbReference type="PROSITE" id="PS51918">
    <property type="entry name" value="RADICAL_SAM"/>
    <property type="match status" value="1"/>
</dbReference>
<gene>
    <name evidence="11" type="ORF">C7B65_18850</name>
</gene>
<dbReference type="EMBL" id="PVWG01000029">
    <property type="protein sequence ID" value="PSB17338.1"/>
    <property type="molecule type" value="Genomic_DNA"/>
</dbReference>
<dbReference type="SFLD" id="SFLDF00562">
    <property type="entry name" value="HemN-like__clustered_with_heat"/>
    <property type="match status" value="1"/>
</dbReference>
<comment type="function">
    <text evidence="9">Probably acts as a heme chaperone, transferring heme to an unknown acceptor. Binds one molecule of heme per monomer, possibly covalently. Binds 1 [4Fe-4S] cluster. The cluster is coordinated with 3 cysteines and an exchangeable S-adenosyl-L-methionine.</text>
</comment>
<dbReference type="InterPro" id="IPR006638">
    <property type="entry name" value="Elp3/MiaA/NifB-like_rSAM"/>
</dbReference>
<dbReference type="PANTHER" id="PTHR13932">
    <property type="entry name" value="COPROPORPHYRINIGEN III OXIDASE"/>
    <property type="match status" value="1"/>
</dbReference>
<keyword evidence="7 9" id="KW-0411">Iron-sulfur</keyword>
<dbReference type="CDD" id="cd01335">
    <property type="entry name" value="Radical_SAM"/>
    <property type="match status" value="1"/>
</dbReference>
<reference evidence="11 12" key="1">
    <citation type="submission" date="2018-02" db="EMBL/GenBank/DDBJ databases">
        <authorList>
            <person name="Cohen D.B."/>
            <person name="Kent A.D."/>
        </authorList>
    </citation>
    <scope>NUCLEOTIDE SEQUENCE [LARGE SCALE GENOMIC DNA]</scope>
    <source>
        <strain evidence="11 12">ULC007</strain>
    </source>
</reference>
<comment type="subcellular location">
    <subcellularLocation>
        <location evidence="9">Cytoplasm</location>
    </subcellularLocation>
</comment>